<dbReference type="Proteomes" id="UP000594454">
    <property type="component" value="Chromosome 6"/>
</dbReference>
<evidence type="ECO:0000313" key="4">
    <source>
        <dbReference type="Proteomes" id="UP000594454"/>
    </source>
</evidence>
<protein>
    <recommendedName>
        <fullName evidence="5">Tetratricopeptide repeat protein 39C</fullName>
    </recommendedName>
</protein>
<dbReference type="GO" id="GO:0060271">
    <property type="term" value="P:cilium assembly"/>
    <property type="evidence" value="ECO:0007669"/>
    <property type="project" value="TreeGrafter"/>
</dbReference>
<feature type="compositionally biased region" description="Polar residues" evidence="2">
    <location>
        <begin position="213"/>
        <end position="229"/>
    </location>
</feature>
<proteinExistence type="predicted"/>
<dbReference type="PANTHER" id="PTHR31859:SF1">
    <property type="entry name" value="TETRATRICOPEPTIDE REPEAT PROTEIN 39C"/>
    <property type="match status" value="1"/>
</dbReference>
<reference evidence="3 4" key="1">
    <citation type="submission" date="2020-11" db="EMBL/GenBank/DDBJ databases">
        <authorList>
            <person name="Wallbank WR R."/>
            <person name="Pardo Diaz C."/>
            <person name="Kozak K."/>
            <person name="Martin S."/>
            <person name="Jiggins C."/>
            <person name="Moest M."/>
            <person name="Warren A I."/>
            <person name="Generalovic N T."/>
            <person name="Byers J.R.P. K."/>
            <person name="Montejo-Kovacevich G."/>
            <person name="Yen C E."/>
        </authorList>
    </citation>
    <scope>NUCLEOTIDE SEQUENCE [LARGE SCALE GENOMIC DNA]</scope>
</reference>
<dbReference type="Pfam" id="PF10300">
    <property type="entry name" value="Iml2-TPR_39"/>
    <property type="match status" value="1"/>
</dbReference>
<dbReference type="AlphaFoldDB" id="A0A7R8V727"/>
<dbReference type="EMBL" id="LR899014">
    <property type="protein sequence ID" value="CAD7092740.1"/>
    <property type="molecule type" value="Genomic_DNA"/>
</dbReference>
<evidence type="ECO:0000313" key="3">
    <source>
        <dbReference type="EMBL" id="CAD7092740.1"/>
    </source>
</evidence>
<dbReference type="OMA" id="AFHSDIY"/>
<feature type="compositionally biased region" description="Polar residues" evidence="2">
    <location>
        <begin position="243"/>
        <end position="257"/>
    </location>
</feature>
<name>A0A7R8V727_HERIL</name>
<accession>A0A7R8V727</accession>
<evidence type="ECO:0000256" key="1">
    <source>
        <dbReference type="SAM" id="Coils"/>
    </source>
</evidence>
<dbReference type="PANTHER" id="PTHR31859">
    <property type="entry name" value="TETRATRICOPEPTIDE REPEAT PROTEIN 39 FAMILY MEMBER"/>
    <property type="match status" value="1"/>
</dbReference>
<feature type="compositionally biased region" description="Polar residues" evidence="2">
    <location>
        <begin position="168"/>
        <end position="205"/>
    </location>
</feature>
<evidence type="ECO:0008006" key="5">
    <source>
        <dbReference type="Google" id="ProtNLM"/>
    </source>
</evidence>
<evidence type="ECO:0000256" key="2">
    <source>
        <dbReference type="SAM" id="MobiDB-lite"/>
    </source>
</evidence>
<keyword evidence="1" id="KW-0175">Coiled coil</keyword>
<dbReference type="InParanoid" id="A0A7R8V727"/>
<feature type="coiled-coil region" evidence="1">
    <location>
        <begin position="636"/>
        <end position="670"/>
    </location>
</feature>
<dbReference type="OrthoDB" id="2154985at2759"/>
<sequence length="688" mass="78809">MTNSSCNETVADWEYAKQGIVMWLNNNPERAEEHFKRKLDRTIVYSSYTFTTVMNAVISYEMEKIEIAQDMLRDLEKRCTPTTGWIQTLRTRIFGQDSTLKPTGDMLEEKIIIADALMCSAILTLLTQDIGGFMKGSWLLRRAWKIYEQLYGQIYSLYKSISQRNQEATENTSEPITPSDVSLNTNISTIPHSQSHHSNFTSSKKCTIRTHRNTGNISRTSNRQHSVSTIFPAEKLRSPVSKPFSNELSLQGSCNSRKSSDQPSRDNLHLKLQSNQSNGFLHQVPLSCPEPIPSPMTMEPPFQTSDIDLRTTKRLMGAVSFGFGIFQLSVSLLPPNLLKLINFLGFEGNRAMGIACLNYARSTEDMRAPLATLALLWYYTIGAQLFHANETQLSNEIEAARQLLRDSRPEYATSAIFLFFNARLKRLQGKTDVAVDLYDAAYRMSVQRELKMLCLHEVGWCRLIHLDFGNAMLHFHELKLASSFSKSFYTYMTTICQGAFGRFENLTKLKSEIMIMISRNNKETQINKFILRRIDKLPSSDSDRNMFDVQYWKFFVYEMLFLWNTLHNCPKEVITAIISDCTTAPGATNEPSIGLANLILGACKMHLHQLDGAMQDFRECIRKRVNVTEDIYISAYANYELAVILLKQRNERAKQEAKNLLLNVQTLYKNYDFESRLSARVYAMLKHL</sequence>
<gene>
    <name evidence="3" type="ORF">HERILL_LOCUS15077</name>
</gene>
<feature type="region of interest" description="Disordered" evidence="2">
    <location>
        <begin position="168"/>
        <end position="266"/>
    </location>
</feature>
<keyword evidence="4" id="KW-1185">Reference proteome</keyword>
<organism evidence="3 4">
    <name type="scientific">Hermetia illucens</name>
    <name type="common">Black soldier fly</name>
    <dbReference type="NCBI Taxonomy" id="343691"/>
    <lineage>
        <taxon>Eukaryota</taxon>
        <taxon>Metazoa</taxon>
        <taxon>Ecdysozoa</taxon>
        <taxon>Arthropoda</taxon>
        <taxon>Hexapoda</taxon>
        <taxon>Insecta</taxon>
        <taxon>Pterygota</taxon>
        <taxon>Neoptera</taxon>
        <taxon>Endopterygota</taxon>
        <taxon>Diptera</taxon>
        <taxon>Brachycera</taxon>
        <taxon>Stratiomyomorpha</taxon>
        <taxon>Stratiomyidae</taxon>
        <taxon>Hermetiinae</taxon>
        <taxon>Hermetia</taxon>
    </lineage>
</organism>
<dbReference type="InterPro" id="IPR019412">
    <property type="entry name" value="IML2/TPR_39"/>
</dbReference>